<protein>
    <recommendedName>
        <fullName evidence="3">Phage protein</fullName>
    </recommendedName>
</protein>
<organism evidence="1 2">
    <name type="scientific">Hominisplanchenecus faecis</name>
    <dbReference type="NCBI Taxonomy" id="2885351"/>
    <lineage>
        <taxon>Bacteria</taxon>
        <taxon>Bacillati</taxon>
        <taxon>Bacillota</taxon>
        <taxon>Clostridia</taxon>
        <taxon>Lachnospirales</taxon>
        <taxon>Lachnospiraceae</taxon>
        <taxon>Hominisplanchenecus</taxon>
    </lineage>
</organism>
<sequence length="126" mass="14344">MSDMNPKGELLVIGLEERHLLLNINTIAEIQDHYDMTLDEVVGMLTDKREAVKVLRTVVTILLNDEADRKKREGYELKHYTEQEVGWLITQEDISEILLAVFRAYGLSLPEPDEFESPNVTSGQTG</sequence>
<reference evidence="1 2" key="1">
    <citation type="submission" date="2021-10" db="EMBL/GenBank/DDBJ databases">
        <title>Anaerobic single-cell dispensing facilitates the cultivation of human gut bacteria.</title>
        <authorList>
            <person name="Afrizal A."/>
        </authorList>
    </citation>
    <scope>NUCLEOTIDE SEQUENCE [LARGE SCALE GENOMIC DNA]</scope>
    <source>
        <strain evidence="1 2">CLA-AA-H246</strain>
    </source>
</reference>
<evidence type="ECO:0000313" key="2">
    <source>
        <dbReference type="Proteomes" id="UP001299235"/>
    </source>
</evidence>
<accession>A0ABS8EY32</accession>
<comment type="caution">
    <text evidence="1">The sequence shown here is derived from an EMBL/GenBank/DDBJ whole genome shotgun (WGS) entry which is preliminary data.</text>
</comment>
<dbReference type="EMBL" id="JAJEQE010000055">
    <property type="protein sequence ID" value="MCC2150081.1"/>
    <property type="molecule type" value="Genomic_DNA"/>
</dbReference>
<dbReference type="Proteomes" id="UP001299235">
    <property type="component" value="Unassembled WGS sequence"/>
</dbReference>
<name>A0ABS8EY32_9FIRM</name>
<keyword evidence="2" id="KW-1185">Reference proteome</keyword>
<dbReference type="RefSeq" id="WP_248835931.1">
    <property type="nucleotide sequence ID" value="NZ_JAJEQE010000055.1"/>
</dbReference>
<evidence type="ECO:0000313" key="1">
    <source>
        <dbReference type="EMBL" id="MCC2150081.1"/>
    </source>
</evidence>
<proteinExistence type="predicted"/>
<gene>
    <name evidence="1" type="ORF">LKD42_12670</name>
</gene>
<evidence type="ECO:0008006" key="3">
    <source>
        <dbReference type="Google" id="ProtNLM"/>
    </source>
</evidence>